<dbReference type="GO" id="GO:0005524">
    <property type="term" value="F:ATP binding"/>
    <property type="evidence" value="ECO:0007669"/>
    <property type="project" value="UniProtKB-KW"/>
</dbReference>
<keyword evidence="1" id="KW-0808">Transferase</keyword>
<keyword evidence="2" id="KW-0418">Kinase</keyword>
<accession>A0ABP8P7W7</accession>
<keyword evidence="4" id="KW-1133">Transmembrane helix</keyword>
<dbReference type="Proteomes" id="UP001501183">
    <property type="component" value="Unassembled WGS sequence"/>
</dbReference>
<dbReference type="InterPro" id="IPR050482">
    <property type="entry name" value="Sensor_HK_TwoCompSys"/>
</dbReference>
<keyword evidence="3" id="KW-0902">Two-component regulatory system</keyword>
<feature type="transmembrane region" description="Helical" evidence="4">
    <location>
        <begin position="167"/>
        <end position="191"/>
    </location>
</feature>
<proteinExistence type="predicted"/>
<dbReference type="PANTHER" id="PTHR24421">
    <property type="entry name" value="NITRATE/NITRITE SENSOR PROTEIN NARX-RELATED"/>
    <property type="match status" value="1"/>
</dbReference>
<protein>
    <submittedName>
        <fullName evidence="6">ATP-binding protein</fullName>
    </submittedName>
</protein>
<feature type="domain" description="Histidine kinase/HSP90-like ATPase" evidence="5">
    <location>
        <begin position="304"/>
        <end position="365"/>
    </location>
</feature>
<keyword evidence="6" id="KW-0067">ATP-binding</keyword>
<evidence type="ECO:0000313" key="6">
    <source>
        <dbReference type="EMBL" id="GAA4482254.1"/>
    </source>
</evidence>
<name>A0ABP8P7W7_9NOCA</name>
<feature type="transmembrane region" description="Helical" evidence="4">
    <location>
        <begin position="120"/>
        <end position="137"/>
    </location>
</feature>
<evidence type="ECO:0000256" key="1">
    <source>
        <dbReference type="ARBA" id="ARBA00022679"/>
    </source>
</evidence>
<dbReference type="SUPFAM" id="SSF55874">
    <property type="entry name" value="ATPase domain of HSP90 chaperone/DNA topoisomerase II/histidine kinase"/>
    <property type="match status" value="1"/>
</dbReference>
<gene>
    <name evidence="6" type="ORF">GCM10023094_31850</name>
</gene>
<evidence type="ECO:0000256" key="4">
    <source>
        <dbReference type="SAM" id="Phobius"/>
    </source>
</evidence>
<dbReference type="Gene3D" id="3.30.565.10">
    <property type="entry name" value="Histidine kinase-like ATPase, C-terminal domain"/>
    <property type="match status" value="1"/>
</dbReference>
<feature type="transmembrane region" description="Helical" evidence="4">
    <location>
        <begin position="91"/>
        <end position="108"/>
    </location>
</feature>
<organism evidence="6 7">
    <name type="scientific">Rhodococcus olei</name>
    <dbReference type="NCBI Taxonomy" id="2161675"/>
    <lineage>
        <taxon>Bacteria</taxon>
        <taxon>Bacillati</taxon>
        <taxon>Actinomycetota</taxon>
        <taxon>Actinomycetes</taxon>
        <taxon>Mycobacteriales</taxon>
        <taxon>Nocardiaceae</taxon>
        <taxon>Rhodococcus</taxon>
    </lineage>
</organism>
<dbReference type="Pfam" id="PF13581">
    <property type="entry name" value="HATPase_c_2"/>
    <property type="match status" value="1"/>
</dbReference>
<comment type="caution">
    <text evidence="6">The sequence shown here is derived from an EMBL/GenBank/DDBJ whole genome shotgun (WGS) entry which is preliminary data.</text>
</comment>
<keyword evidence="7" id="KW-1185">Reference proteome</keyword>
<evidence type="ECO:0000313" key="7">
    <source>
        <dbReference type="Proteomes" id="UP001501183"/>
    </source>
</evidence>
<evidence type="ECO:0000256" key="3">
    <source>
        <dbReference type="ARBA" id="ARBA00023012"/>
    </source>
</evidence>
<sequence length="407" mass="42939">MIGPAPPVEHGASMSRPTGVGAAEEQIIRTFARFLGAAALVFGVLLTRNAIALSAIVPRWWTPIAAALVLLPLLALWPAAKATDPRWIRRCGTAAAAGYLITLVSWLAVVDGHIPSNLDVWLATFPGLVTMAAALTWRPATSLAYLAVSAGTAEVVRYVTRDGQEHVVLPVEILAVIVFCSLFTVATIAAVQTGRTLDRTIASSVHHSATAAALAARDVERGRFHALIHDRVTSTLLGLAQRGNTPELSGQAAIALAELDCLRTSNVADEGLDVTTAVGLIRAALVEVDGDIPVDFDIRTDSLLVPRAAARAIASAAAEALRNSMQHADTHDRYADRLIAIDADPGELRVVVADNGRGFDPDRVPGLRLGIRTSIRARMDTAAGCTAVIRSAPGRGTQVTLLWSVQP</sequence>
<keyword evidence="6" id="KW-0547">Nucleotide-binding</keyword>
<keyword evidence="4" id="KW-0812">Transmembrane</keyword>
<dbReference type="EMBL" id="BAABFB010000050">
    <property type="protein sequence ID" value="GAA4482254.1"/>
    <property type="molecule type" value="Genomic_DNA"/>
</dbReference>
<evidence type="ECO:0000259" key="5">
    <source>
        <dbReference type="Pfam" id="PF13581"/>
    </source>
</evidence>
<evidence type="ECO:0000256" key="2">
    <source>
        <dbReference type="ARBA" id="ARBA00022777"/>
    </source>
</evidence>
<keyword evidence="4" id="KW-0472">Membrane</keyword>
<feature type="transmembrane region" description="Helical" evidence="4">
    <location>
        <begin position="60"/>
        <end position="79"/>
    </location>
</feature>
<feature type="transmembrane region" description="Helical" evidence="4">
    <location>
        <begin position="34"/>
        <end position="54"/>
    </location>
</feature>
<dbReference type="InterPro" id="IPR003594">
    <property type="entry name" value="HATPase_dom"/>
</dbReference>
<reference evidence="7" key="1">
    <citation type="journal article" date="2019" name="Int. J. Syst. Evol. Microbiol.">
        <title>The Global Catalogue of Microorganisms (GCM) 10K type strain sequencing project: providing services to taxonomists for standard genome sequencing and annotation.</title>
        <authorList>
            <consortium name="The Broad Institute Genomics Platform"/>
            <consortium name="The Broad Institute Genome Sequencing Center for Infectious Disease"/>
            <person name="Wu L."/>
            <person name="Ma J."/>
        </authorList>
    </citation>
    <scope>NUCLEOTIDE SEQUENCE [LARGE SCALE GENOMIC DNA]</scope>
    <source>
        <strain evidence="7">JCM 32206</strain>
    </source>
</reference>
<dbReference type="InterPro" id="IPR036890">
    <property type="entry name" value="HATPase_C_sf"/>
</dbReference>